<proteinExistence type="predicted"/>
<name>A0ABM5NW40_9CLOT</name>
<reference evidence="3" key="1">
    <citation type="journal article" date="2014" name="Biotechnol. Biofuels">
        <title>Comparison of single-molecule sequencing and hybrid approaches for finishing the genome of Clostridium autoethanogenum and analysis of CRISPR systems in industrial relevant Clostridia.</title>
        <authorList>
            <person name="Brown S.D."/>
            <person name="Nagaraju S."/>
            <person name="Utturkar S."/>
            <person name="De Tissera S."/>
            <person name="Segovia S."/>
            <person name="Mitchell W."/>
            <person name="Land M.L."/>
            <person name="Dassanayake A."/>
            <person name="Kopke M."/>
        </authorList>
    </citation>
    <scope>NUCLEOTIDE SEQUENCE [LARGE SCALE GENOMIC DNA]</scope>
    <source>
        <strain evidence="3">DSM 10061</strain>
    </source>
</reference>
<evidence type="ECO:0000259" key="1">
    <source>
        <dbReference type="Pfam" id="PF19912"/>
    </source>
</evidence>
<dbReference type="Pfam" id="PF19912">
    <property type="entry name" value="DUF6385"/>
    <property type="match status" value="1"/>
</dbReference>
<gene>
    <name evidence="2" type="ORF">CAETHG_2526</name>
</gene>
<keyword evidence="3" id="KW-1185">Reference proteome</keyword>
<accession>A0ABM5NW40</accession>
<dbReference type="EMBL" id="CP006763">
    <property type="protein sequence ID" value="AGY76735.1"/>
    <property type="molecule type" value="Genomic_DNA"/>
</dbReference>
<dbReference type="InterPro" id="IPR045965">
    <property type="entry name" value="DUF6385"/>
</dbReference>
<dbReference type="RefSeq" id="WP_023162671.1">
    <property type="nucleotide sequence ID" value="NC_022592.1"/>
</dbReference>
<sequence length="267" mass="26954">MPNNLIFNGTASDLKTQMYAYNDTTKQAEALTISGGNLAVAGTVTVGNTVAVTVGTVTVAGTVSVGNTVTVEGTVSVGNTVAVTVGTVTVAGSVTVGNTVTVEGTVSVGNTVAVTVGTVTVAGTVSVGNTVTVEGTVSVGNTVAVTVGTVTVAGTVSSVTTGVGFTATSTAITTGTGIKSVLQQDTSQQSMYSYYIKNNDTTNAITVALQVSPTETSSYFVNDVSPVTLEKGSATVLTTKYYMNYTRLYYDTGTNTANLEAYFNGRV</sequence>
<evidence type="ECO:0000313" key="3">
    <source>
        <dbReference type="Proteomes" id="UP000017590"/>
    </source>
</evidence>
<feature type="domain" description="DUF6385" evidence="1">
    <location>
        <begin position="185"/>
        <end position="266"/>
    </location>
</feature>
<protein>
    <submittedName>
        <fullName evidence="2">DUF6385 domain-containing protein</fullName>
    </submittedName>
</protein>
<organism evidence="2 3">
    <name type="scientific">Clostridium autoethanogenum DSM 10061</name>
    <dbReference type="NCBI Taxonomy" id="1341692"/>
    <lineage>
        <taxon>Bacteria</taxon>
        <taxon>Bacillati</taxon>
        <taxon>Bacillota</taxon>
        <taxon>Clostridia</taxon>
        <taxon>Eubacteriales</taxon>
        <taxon>Clostridiaceae</taxon>
        <taxon>Clostridium</taxon>
    </lineage>
</organism>
<dbReference type="Proteomes" id="UP000017590">
    <property type="component" value="Chromosome"/>
</dbReference>
<evidence type="ECO:0000313" key="2">
    <source>
        <dbReference type="EMBL" id="AGY76735.1"/>
    </source>
</evidence>